<dbReference type="SUPFAM" id="SSF53448">
    <property type="entry name" value="Nucleotide-diphospho-sugar transferases"/>
    <property type="match status" value="1"/>
</dbReference>
<dbReference type="Gene3D" id="3.90.550.10">
    <property type="entry name" value="Spore Coat Polysaccharide Biosynthesis Protein SpsA, Chain A"/>
    <property type="match status" value="1"/>
</dbReference>
<keyword evidence="2" id="KW-0808">Transferase</keyword>
<name>A0A7D6CAT4_9ACTN</name>
<dbReference type="EMBL" id="CP058905">
    <property type="protein sequence ID" value="QLJ99342.1"/>
    <property type="molecule type" value="Genomic_DNA"/>
</dbReference>
<dbReference type="PANTHER" id="PTHR43179">
    <property type="entry name" value="RHAMNOSYLTRANSFERASE WBBL"/>
    <property type="match status" value="1"/>
</dbReference>
<feature type="domain" description="Glycosyltransferase 2-like" evidence="1">
    <location>
        <begin position="20"/>
        <end position="134"/>
    </location>
</feature>
<dbReference type="Pfam" id="PF00535">
    <property type="entry name" value="Glycos_transf_2"/>
    <property type="match status" value="1"/>
</dbReference>
<dbReference type="InterPro" id="IPR001173">
    <property type="entry name" value="Glyco_trans_2-like"/>
</dbReference>
<evidence type="ECO:0000259" key="1">
    <source>
        <dbReference type="Pfam" id="PF00535"/>
    </source>
</evidence>
<dbReference type="CDD" id="cd04186">
    <property type="entry name" value="GT_2_like_c"/>
    <property type="match status" value="1"/>
</dbReference>
<dbReference type="GO" id="GO:0016740">
    <property type="term" value="F:transferase activity"/>
    <property type="evidence" value="ECO:0007669"/>
    <property type="project" value="UniProtKB-KW"/>
</dbReference>
<reference evidence="2" key="1">
    <citation type="submission" date="2020-08" db="EMBL/GenBank/DDBJ databases">
        <title>A bifunctional nitrone conjugated secondary metabolite targeting the ribosome.</title>
        <authorList>
            <person name="Limbrick E.M."/>
            <person name="Graf M."/>
            <person name="Derewacz D.K."/>
            <person name="Nguyen F."/>
            <person name="Spraggins J.M."/>
            <person name="Wieland M."/>
            <person name="Ynigez-Gutierrez A.E."/>
            <person name="Reisman B.J."/>
            <person name="Zinshteyn B."/>
            <person name="McCulloch K."/>
            <person name="Iverson T.M."/>
            <person name="Green R."/>
            <person name="Wilson D.N."/>
            <person name="Bachmann B.O."/>
        </authorList>
    </citation>
    <scope>NUCLEOTIDE SEQUENCE</scope>
    <source>
        <strain evidence="2">Africana</strain>
    </source>
</reference>
<dbReference type="PANTHER" id="PTHR43179:SF7">
    <property type="entry name" value="RHAMNOSYLTRANSFERASE WBBL"/>
    <property type="match status" value="1"/>
</dbReference>
<evidence type="ECO:0000313" key="2">
    <source>
        <dbReference type="EMBL" id="QLJ99342.1"/>
    </source>
</evidence>
<proteinExistence type="predicted"/>
<protein>
    <submittedName>
        <fullName evidence="2">Glycosyltransferase family 2 protein</fullName>
    </submittedName>
</protein>
<dbReference type="AlphaFoldDB" id="A0A7D6CAT4"/>
<dbReference type="InterPro" id="IPR029044">
    <property type="entry name" value="Nucleotide-diphossugar_trans"/>
</dbReference>
<organism evidence="2">
    <name type="scientific">Micromonospora carbonacea</name>
    <dbReference type="NCBI Taxonomy" id="47853"/>
    <lineage>
        <taxon>Bacteria</taxon>
        <taxon>Bacillati</taxon>
        <taxon>Actinomycetota</taxon>
        <taxon>Actinomycetes</taxon>
        <taxon>Micromonosporales</taxon>
        <taxon>Micromonosporaceae</taxon>
        <taxon>Micromonospora</taxon>
    </lineage>
</organism>
<sequence>MTREGSTPPVRVATITVGTNEIRWLDRALGSLLASDTTGFELTVFYVDNASADGSVAHVMSAFPGVRVIRNPRNLGFTGANNVGMRAALAEGFDHIFLVNPDTWTPPGLVRGLVEFAQRWPQYGVIGPLQYRYDPASTELTDFNDWTQVALYLGEQHTFAGDLLDHPSHVTATVRDRAPRTLEHAYVQGSALFVRAAVLREVGLLDEVFHTYYEEVDLCRRARWAGWRVALLLDLGIQHKGGGGTAASAYSRIHMRRNRYYYLLTDVDWPPAKAARLAARWLFSDVRGRGVTGRTSAGVGARETFVALGWLARQAPVIRERRRRHRLLRARGTGVDRARERKETVRG</sequence>
<accession>A0A7D6CAT4</accession>
<gene>
    <name evidence="2" type="primary">eveGT4</name>
    <name evidence="2" type="ORF">HZU44_04135</name>
</gene>